<feature type="transmembrane region" description="Helical" evidence="7">
    <location>
        <begin position="59"/>
        <end position="80"/>
    </location>
</feature>
<dbReference type="GO" id="GO:0006629">
    <property type="term" value="P:lipid metabolic process"/>
    <property type="evidence" value="ECO:0007669"/>
    <property type="project" value="InterPro"/>
</dbReference>
<evidence type="ECO:0000259" key="8">
    <source>
        <dbReference type="Pfam" id="PF13813"/>
    </source>
</evidence>
<feature type="transmembrane region" description="Helical" evidence="7">
    <location>
        <begin position="395"/>
        <end position="416"/>
    </location>
</feature>
<accession>A0AAD6D797</accession>
<gene>
    <name evidence="9" type="ORF">N7494_000175</name>
</gene>
<name>A0AAD6D797_9EURO</name>
<sequence>MSILTDLYLTGVSLALQTLIPTIILVATHKQSMLRYLTIPCMIWIFSCNLRPMDPYCQIFAFITGPIFMAIPQAATILLIHPLDANDLIRENPGRTKSLIGLFYYAFEQQSEPRAIETPRQVKGLHPHPAYYYDAKKGTTVVSRGSFLLRQFAVLVWQYAVLDVVQFAAHHKPVRPVIDGIFTRLDRNVSITIWVERFAGNLLSWFLIARICIDSRYRIASILLVGLGINSPQDWPPLFGRMSDAYTLRNYWGTFWHQGLRQPLTSMSKLITRDIMHLPRPSILERYTNVFLVFLGSGALHLTTDIVMGIPFQSSGAVLFFTSFVLGYMIEDGVQAFYKRMKGPGAQTCSKYKRIVGYLWVALWLGISSTAYRFPGSQRIPPHELRTVPVSISDRIGIVSAAGFTFIGGLALLFGLKAEI</sequence>
<keyword evidence="5 7" id="KW-1133">Transmembrane helix</keyword>
<feature type="transmembrane region" description="Helical" evidence="7">
    <location>
        <begin position="6"/>
        <end position="27"/>
    </location>
</feature>
<evidence type="ECO:0000256" key="2">
    <source>
        <dbReference type="ARBA" id="ARBA00007282"/>
    </source>
</evidence>
<dbReference type="InterPro" id="IPR032805">
    <property type="entry name" value="Wax_synthase_dom"/>
</dbReference>
<evidence type="ECO:0000256" key="6">
    <source>
        <dbReference type="ARBA" id="ARBA00023136"/>
    </source>
</evidence>
<keyword evidence="10" id="KW-1185">Reference proteome</keyword>
<feature type="domain" description="Wax synthase" evidence="8">
    <location>
        <begin position="235"/>
        <end position="322"/>
    </location>
</feature>
<evidence type="ECO:0000256" key="7">
    <source>
        <dbReference type="SAM" id="Phobius"/>
    </source>
</evidence>
<comment type="similarity">
    <text evidence="2">Belongs to the wax synthase family.</text>
</comment>
<feature type="transmembrane region" description="Helical" evidence="7">
    <location>
        <begin position="355"/>
        <end position="375"/>
    </location>
</feature>
<dbReference type="GO" id="GO:0016020">
    <property type="term" value="C:membrane"/>
    <property type="evidence" value="ECO:0007669"/>
    <property type="project" value="UniProtKB-SubCell"/>
</dbReference>
<evidence type="ECO:0000313" key="10">
    <source>
        <dbReference type="Proteomes" id="UP001220324"/>
    </source>
</evidence>
<feature type="transmembrane region" description="Helical" evidence="7">
    <location>
        <begin position="290"/>
        <end position="310"/>
    </location>
</feature>
<keyword evidence="4 7" id="KW-0812">Transmembrane</keyword>
<dbReference type="EMBL" id="JAQIZZ010000001">
    <property type="protein sequence ID" value="KAJ5556260.1"/>
    <property type="molecule type" value="Genomic_DNA"/>
</dbReference>
<feature type="transmembrane region" description="Helical" evidence="7">
    <location>
        <begin position="316"/>
        <end position="334"/>
    </location>
</feature>
<evidence type="ECO:0000313" key="9">
    <source>
        <dbReference type="EMBL" id="KAJ5556260.1"/>
    </source>
</evidence>
<organism evidence="9 10">
    <name type="scientific">Penicillium frequentans</name>
    <dbReference type="NCBI Taxonomy" id="3151616"/>
    <lineage>
        <taxon>Eukaryota</taxon>
        <taxon>Fungi</taxon>
        <taxon>Dikarya</taxon>
        <taxon>Ascomycota</taxon>
        <taxon>Pezizomycotina</taxon>
        <taxon>Eurotiomycetes</taxon>
        <taxon>Eurotiomycetidae</taxon>
        <taxon>Eurotiales</taxon>
        <taxon>Aspergillaceae</taxon>
        <taxon>Penicillium</taxon>
    </lineage>
</organism>
<dbReference type="GO" id="GO:0008374">
    <property type="term" value="F:O-acyltransferase activity"/>
    <property type="evidence" value="ECO:0007669"/>
    <property type="project" value="InterPro"/>
</dbReference>
<comment type="caution">
    <text evidence="9">The sequence shown here is derived from an EMBL/GenBank/DDBJ whole genome shotgun (WGS) entry which is preliminary data.</text>
</comment>
<evidence type="ECO:0000256" key="5">
    <source>
        <dbReference type="ARBA" id="ARBA00022989"/>
    </source>
</evidence>
<dbReference type="Proteomes" id="UP001220324">
    <property type="component" value="Unassembled WGS sequence"/>
</dbReference>
<proteinExistence type="inferred from homology"/>
<dbReference type="InterPro" id="IPR044851">
    <property type="entry name" value="Wax_synthase"/>
</dbReference>
<dbReference type="Pfam" id="PF13813">
    <property type="entry name" value="MBOAT_2"/>
    <property type="match status" value="1"/>
</dbReference>
<dbReference type="AlphaFoldDB" id="A0AAD6D797"/>
<protein>
    <recommendedName>
        <fullName evidence="8">Wax synthase domain-containing protein</fullName>
    </recommendedName>
</protein>
<dbReference type="PANTHER" id="PTHR31595">
    <property type="entry name" value="LONG-CHAIN-ALCOHOL O-FATTY-ACYLTRANSFERASE 3-RELATED"/>
    <property type="match status" value="1"/>
</dbReference>
<evidence type="ECO:0000256" key="4">
    <source>
        <dbReference type="ARBA" id="ARBA00022692"/>
    </source>
</evidence>
<keyword evidence="3" id="KW-0808">Transferase</keyword>
<evidence type="ECO:0000256" key="1">
    <source>
        <dbReference type="ARBA" id="ARBA00004141"/>
    </source>
</evidence>
<reference evidence="9 10" key="1">
    <citation type="journal article" date="2023" name="IMA Fungus">
        <title>Comparative genomic study of the Penicillium genus elucidates a diverse pangenome and 15 lateral gene transfer events.</title>
        <authorList>
            <person name="Petersen C."/>
            <person name="Sorensen T."/>
            <person name="Nielsen M.R."/>
            <person name="Sondergaard T.E."/>
            <person name="Sorensen J.L."/>
            <person name="Fitzpatrick D.A."/>
            <person name="Frisvad J.C."/>
            <person name="Nielsen K.L."/>
        </authorList>
    </citation>
    <scope>NUCLEOTIDE SEQUENCE [LARGE SCALE GENOMIC DNA]</scope>
    <source>
        <strain evidence="9 10">IBT 35679</strain>
    </source>
</reference>
<evidence type="ECO:0000256" key="3">
    <source>
        <dbReference type="ARBA" id="ARBA00022679"/>
    </source>
</evidence>
<comment type="subcellular location">
    <subcellularLocation>
        <location evidence="1">Membrane</location>
        <topology evidence="1">Multi-pass membrane protein</topology>
    </subcellularLocation>
</comment>
<dbReference type="PANTHER" id="PTHR31595:SF27">
    <property type="entry name" value="WAX SYNTHASE DOMAIN-CONTAINING PROTEIN-RELATED"/>
    <property type="match status" value="1"/>
</dbReference>
<keyword evidence="6 7" id="KW-0472">Membrane</keyword>